<dbReference type="SUPFAM" id="SSF46689">
    <property type="entry name" value="Homeodomain-like"/>
    <property type="match status" value="1"/>
</dbReference>
<dbReference type="InterPro" id="IPR025943">
    <property type="entry name" value="Sigma_54_int_dom_ATP-bd_2"/>
</dbReference>
<dbReference type="InterPro" id="IPR029016">
    <property type="entry name" value="GAF-like_dom_sf"/>
</dbReference>
<dbReference type="PANTHER" id="PTHR32071">
    <property type="entry name" value="TRANSCRIPTIONAL REGULATORY PROTEIN"/>
    <property type="match status" value="1"/>
</dbReference>
<dbReference type="InterPro" id="IPR002197">
    <property type="entry name" value="HTH_Fis"/>
</dbReference>
<evidence type="ECO:0000256" key="2">
    <source>
        <dbReference type="ARBA" id="ARBA00022840"/>
    </source>
</evidence>
<accession>A0A921AY55</accession>
<keyword evidence="4" id="KW-0238">DNA-binding</keyword>
<dbReference type="AlphaFoldDB" id="A0A921AY55"/>
<dbReference type="SUPFAM" id="SSF52540">
    <property type="entry name" value="P-loop containing nucleoside triphosphate hydrolases"/>
    <property type="match status" value="1"/>
</dbReference>
<evidence type="ECO:0000313" key="7">
    <source>
        <dbReference type="EMBL" id="HJD98002.1"/>
    </source>
</evidence>
<evidence type="ECO:0000256" key="4">
    <source>
        <dbReference type="ARBA" id="ARBA00023125"/>
    </source>
</evidence>
<dbReference type="SMART" id="SM00065">
    <property type="entry name" value="GAF"/>
    <property type="match status" value="1"/>
</dbReference>
<dbReference type="PRINTS" id="PR01590">
    <property type="entry name" value="HTHFIS"/>
</dbReference>
<reference evidence="7" key="1">
    <citation type="journal article" date="2021" name="PeerJ">
        <title>Extensive microbial diversity within the chicken gut microbiome revealed by metagenomics and culture.</title>
        <authorList>
            <person name="Gilroy R."/>
            <person name="Ravi A."/>
            <person name="Getino M."/>
            <person name="Pursley I."/>
            <person name="Horton D.L."/>
            <person name="Alikhan N.F."/>
            <person name="Baker D."/>
            <person name="Gharbi K."/>
            <person name="Hall N."/>
            <person name="Watson M."/>
            <person name="Adriaenssens E.M."/>
            <person name="Foster-Nyarko E."/>
            <person name="Jarju S."/>
            <person name="Secka A."/>
            <person name="Antonio M."/>
            <person name="Oren A."/>
            <person name="Chaudhuri R.R."/>
            <person name="La Ragione R."/>
            <person name="Hildebrand F."/>
            <person name="Pallen M.J."/>
        </authorList>
    </citation>
    <scope>NUCLEOTIDE SEQUENCE</scope>
    <source>
        <strain evidence="7">ChiGjej2B2-19336</strain>
    </source>
</reference>
<dbReference type="RefSeq" id="WP_304123284.1">
    <property type="nucleotide sequence ID" value="NZ_DYZA01000207.1"/>
</dbReference>
<dbReference type="EMBL" id="DYZA01000207">
    <property type="protein sequence ID" value="HJD98002.1"/>
    <property type="molecule type" value="Genomic_DNA"/>
</dbReference>
<dbReference type="InterPro" id="IPR058031">
    <property type="entry name" value="AAA_lid_NorR"/>
</dbReference>
<sequence>MYLVLLTEIADALERSLPPREALQLTLQIMARHLAVKRASIALTDPDGSEVRIYASLGLSSTEEARGHYAMGEGITGRVIAGGRPEIVPDVAGDTRFLNRTRSRNLRKEHTAFLCVPIRLDDQVVGALAVDRRTGARETLDDQSRLLTVIASLISHTAGLCRAGLSPAPRKKEEARPGRIPGFIGQSEVMDLVFTRIRQAAPSSTTVLLRGESGTGKELAAHAIHEASGRRNKPFISLNCAALPDSLVESELFGHERGAFTGATGIRKGRFELADTGTLFLDEVGELSLAMQAKLLRVIQERSFERLGGMESIQVDVRLIAATNRDLEQMVREGSFRKDLYYRLNVFPIQLPPLRDRQEDILSLAAHFIQRYSTANGKTGVRLSLSAMEMLQRYRWPGNIRELENIMERAVLLVGKEGLILPLHLPPNLHSSGCPYGEEGGSEAHPLMGSLQQRLDEMERAYIIEALSHFQGHLGHAAKALGLTERMMALRMKKYGVSYKEFRHAAL</sequence>
<dbReference type="InterPro" id="IPR027417">
    <property type="entry name" value="P-loop_NTPase"/>
</dbReference>
<keyword evidence="2" id="KW-0067">ATP-binding</keyword>
<feature type="domain" description="Sigma-54 factor interaction" evidence="6">
    <location>
        <begin position="183"/>
        <end position="412"/>
    </location>
</feature>
<proteinExistence type="predicted"/>
<dbReference type="InterPro" id="IPR003593">
    <property type="entry name" value="AAA+_ATPase"/>
</dbReference>
<dbReference type="Gene3D" id="3.30.450.40">
    <property type="match status" value="1"/>
</dbReference>
<protein>
    <submittedName>
        <fullName evidence="7">Sigma 54-interacting transcriptional regulator</fullName>
    </submittedName>
</protein>
<comment type="caution">
    <text evidence="7">The sequence shown here is derived from an EMBL/GenBank/DDBJ whole genome shotgun (WGS) entry which is preliminary data.</text>
</comment>
<reference evidence="7" key="2">
    <citation type="submission" date="2021-09" db="EMBL/GenBank/DDBJ databases">
        <authorList>
            <person name="Gilroy R."/>
        </authorList>
    </citation>
    <scope>NUCLEOTIDE SEQUENCE</scope>
    <source>
        <strain evidence="7">ChiGjej2B2-19336</strain>
    </source>
</reference>
<evidence type="ECO:0000259" key="6">
    <source>
        <dbReference type="PROSITE" id="PS50045"/>
    </source>
</evidence>
<dbReference type="Pfam" id="PF01590">
    <property type="entry name" value="GAF"/>
    <property type="match status" value="1"/>
</dbReference>
<dbReference type="InterPro" id="IPR002078">
    <property type="entry name" value="Sigma_54_int"/>
</dbReference>
<dbReference type="Pfam" id="PF00158">
    <property type="entry name" value="Sigma54_activat"/>
    <property type="match status" value="1"/>
</dbReference>
<dbReference type="GO" id="GO:0043565">
    <property type="term" value="F:sequence-specific DNA binding"/>
    <property type="evidence" value="ECO:0007669"/>
    <property type="project" value="InterPro"/>
</dbReference>
<dbReference type="InterPro" id="IPR025944">
    <property type="entry name" value="Sigma_54_int_dom_CS"/>
</dbReference>
<dbReference type="InterPro" id="IPR003018">
    <property type="entry name" value="GAF"/>
</dbReference>
<dbReference type="FunFam" id="3.40.50.300:FF:000006">
    <property type="entry name" value="DNA-binding transcriptional regulator NtrC"/>
    <property type="match status" value="1"/>
</dbReference>
<name>A0A921AY55_9BACT</name>
<dbReference type="Gene3D" id="3.40.50.300">
    <property type="entry name" value="P-loop containing nucleotide triphosphate hydrolases"/>
    <property type="match status" value="1"/>
</dbReference>
<dbReference type="PANTHER" id="PTHR32071:SF122">
    <property type="entry name" value="SIGMA FACTOR"/>
    <property type="match status" value="1"/>
</dbReference>
<organism evidence="7 8">
    <name type="scientific">Mailhella massiliensis</name>
    <dbReference type="NCBI Taxonomy" id="1903261"/>
    <lineage>
        <taxon>Bacteria</taxon>
        <taxon>Pseudomonadati</taxon>
        <taxon>Thermodesulfobacteriota</taxon>
        <taxon>Desulfovibrionia</taxon>
        <taxon>Desulfovibrionales</taxon>
        <taxon>Desulfovibrionaceae</taxon>
        <taxon>Mailhella</taxon>
    </lineage>
</organism>
<evidence type="ECO:0000256" key="1">
    <source>
        <dbReference type="ARBA" id="ARBA00022741"/>
    </source>
</evidence>
<dbReference type="Pfam" id="PF02954">
    <property type="entry name" value="HTH_8"/>
    <property type="match status" value="1"/>
</dbReference>
<dbReference type="SMART" id="SM00382">
    <property type="entry name" value="AAA"/>
    <property type="match status" value="1"/>
</dbReference>
<keyword evidence="3" id="KW-0805">Transcription regulation</keyword>
<dbReference type="Gene3D" id="1.10.10.60">
    <property type="entry name" value="Homeodomain-like"/>
    <property type="match status" value="1"/>
</dbReference>
<dbReference type="Proteomes" id="UP000698963">
    <property type="component" value="Unassembled WGS sequence"/>
</dbReference>
<dbReference type="PROSITE" id="PS50045">
    <property type="entry name" value="SIGMA54_INTERACT_4"/>
    <property type="match status" value="1"/>
</dbReference>
<keyword evidence="5" id="KW-0804">Transcription</keyword>
<dbReference type="InterPro" id="IPR009057">
    <property type="entry name" value="Homeodomain-like_sf"/>
</dbReference>
<dbReference type="GO" id="GO:0006355">
    <property type="term" value="P:regulation of DNA-templated transcription"/>
    <property type="evidence" value="ECO:0007669"/>
    <property type="project" value="InterPro"/>
</dbReference>
<dbReference type="GO" id="GO:0005524">
    <property type="term" value="F:ATP binding"/>
    <property type="evidence" value="ECO:0007669"/>
    <property type="project" value="UniProtKB-KW"/>
</dbReference>
<gene>
    <name evidence="7" type="ORF">K8W16_10210</name>
</gene>
<dbReference type="CDD" id="cd00009">
    <property type="entry name" value="AAA"/>
    <property type="match status" value="1"/>
</dbReference>
<dbReference type="PROSITE" id="PS00688">
    <property type="entry name" value="SIGMA54_INTERACT_3"/>
    <property type="match status" value="1"/>
</dbReference>
<dbReference type="PROSITE" id="PS00676">
    <property type="entry name" value="SIGMA54_INTERACT_2"/>
    <property type="match status" value="1"/>
</dbReference>
<dbReference type="Pfam" id="PF25601">
    <property type="entry name" value="AAA_lid_14"/>
    <property type="match status" value="1"/>
</dbReference>
<dbReference type="SUPFAM" id="SSF55781">
    <property type="entry name" value="GAF domain-like"/>
    <property type="match status" value="1"/>
</dbReference>
<evidence type="ECO:0000256" key="3">
    <source>
        <dbReference type="ARBA" id="ARBA00023015"/>
    </source>
</evidence>
<keyword evidence="1" id="KW-0547">Nucleotide-binding</keyword>
<dbReference type="Gene3D" id="1.10.8.60">
    <property type="match status" value="1"/>
</dbReference>
<evidence type="ECO:0000256" key="5">
    <source>
        <dbReference type="ARBA" id="ARBA00023163"/>
    </source>
</evidence>
<evidence type="ECO:0000313" key="8">
    <source>
        <dbReference type="Proteomes" id="UP000698963"/>
    </source>
</evidence>